<keyword evidence="3" id="KW-1185">Reference proteome</keyword>
<dbReference type="Proteomes" id="UP000184609">
    <property type="component" value="Unassembled WGS sequence"/>
</dbReference>
<accession>A0A1M7Z489</accession>
<evidence type="ECO:0000256" key="1">
    <source>
        <dbReference type="SAM" id="Phobius"/>
    </source>
</evidence>
<organism evidence="2 3">
    <name type="scientific">Algoriphagus zhangzhouensis</name>
    <dbReference type="NCBI Taxonomy" id="1073327"/>
    <lineage>
        <taxon>Bacteria</taxon>
        <taxon>Pseudomonadati</taxon>
        <taxon>Bacteroidota</taxon>
        <taxon>Cytophagia</taxon>
        <taxon>Cytophagales</taxon>
        <taxon>Cyclobacteriaceae</taxon>
        <taxon>Algoriphagus</taxon>
    </lineage>
</organism>
<reference evidence="3" key="1">
    <citation type="submission" date="2016-12" db="EMBL/GenBank/DDBJ databases">
        <authorList>
            <person name="Varghese N."/>
            <person name="Submissions S."/>
        </authorList>
    </citation>
    <scope>NUCLEOTIDE SEQUENCE [LARGE SCALE GENOMIC DNA]</scope>
    <source>
        <strain evidence="3">DSM 25035</strain>
    </source>
</reference>
<evidence type="ECO:0000313" key="2">
    <source>
        <dbReference type="EMBL" id="SHO59476.1"/>
    </source>
</evidence>
<sequence length="94" mass="11071">MGQKKCPHCKEWSAWSQNIEDVCEHCGEKLSHLELARNQKREEEKKANEEKWKFYIQKADPPFIVFLKKVGNLFYTVFMAIITFLIWLIAALPG</sequence>
<dbReference type="RefSeq" id="WP_073569810.1">
    <property type="nucleotide sequence ID" value="NZ_FRXN01000001.1"/>
</dbReference>
<dbReference type="OrthoDB" id="772995at2"/>
<dbReference type="STRING" id="1073327.SAMN04488108_0112"/>
<feature type="transmembrane region" description="Helical" evidence="1">
    <location>
        <begin position="73"/>
        <end position="92"/>
    </location>
</feature>
<dbReference type="AlphaFoldDB" id="A0A1M7Z489"/>
<dbReference type="EMBL" id="FRXN01000001">
    <property type="protein sequence ID" value="SHO59476.1"/>
    <property type="molecule type" value="Genomic_DNA"/>
</dbReference>
<evidence type="ECO:0000313" key="3">
    <source>
        <dbReference type="Proteomes" id="UP000184609"/>
    </source>
</evidence>
<name>A0A1M7Z489_9BACT</name>
<gene>
    <name evidence="2" type="ORF">SAMN04488108_0112</name>
</gene>
<proteinExistence type="predicted"/>
<keyword evidence="1" id="KW-1133">Transmembrane helix</keyword>
<keyword evidence="1" id="KW-0812">Transmembrane</keyword>
<keyword evidence="1" id="KW-0472">Membrane</keyword>
<protein>
    <submittedName>
        <fullName evidence="2">Uncharacterized protein</fullName>
    </submittedName>
</protein>